<feature type="transmembrane region" description="Helical" evidence="1">
    <location>
        <begin position="62"/>
        <end position="81"/>
    </location>
</feature>
<evidence type="ECO:0000313" key="3">
    <source>
        <dbReference type="Proteomes" id="UP001464555"/>
    </source>
</evidence>
<feature type="transmembrane region" description="Helical" evidence="1">
    <location>
        <begin position="6"/>
        <end position="25"/>
    </location>
</feature>
<comment type="caution">
    <text evidence="2">The sequence shown here is derived from an EMBL/GenBank/DDBJ whole genome shotgun (WGS) entry which is preliminary data.</text>
</comment>
<feature type="transmembrane region" description="Helical" evidence="1">
    <location>
        <begin position="149"/>
        <end position="171"/>
    </location>
</feature>
<name>A0ABU9HRE6_9FLAO</name>
<keyword evidence="1" id="KW-1133">Transmembrane helix</keyword>
<dbReference type="RefSeq" id="WP_341695060.1">
    <property type="nucleotide sequence ID" value="NZ_JBBYHR010000001.1"/>
</dbReference>
<protein>
    <recommendedName>
        <fullName evidence="4">YhhN-like protein</fullName>
    </recommendedName>
</protein>
<feature type="transmembrane region" description="Helical" evidence="1">
    <location>
        <begin position="93"/>
        <end position="110"/>
    </location>
</feature>
<keyword evidence="1" id="KW-0812">Transmembrane</keyword>
<evidence type="ECO:0000256" key="1">
    <source>
        <dbReference type="SAM" id="Phobius"/>
    </source>
</evidence>
<feature type="transmembrane region" description="Helical" evidence="1">
    <location>
        <begin position="183"/>
        <end position="203"/>
    </location>
</feature>
<keyword evidence="3" id="KW-1185">Reference proteome</keyword>
<proteinExistence type="predicted"/>
<keyword evidence="1" id="KW-0472">Membrane</keyword>
<accession>A0ABU9HRE6</accession>
<organism evidence="2 3">
    <name type="scientific">Flavobacterium arundinis</name>
    <dbReference type="NCBI Taxonomy" id="3139143"/>
    <lineage>
        <taxon>Bacteria</taxon>
        <taxon>Pseudomonadati</taxon>
        <taxon>Bacteroidota</taxon>
        <taxon>Flavobacteriia</taxon>
        <taxon>Flavobacteriales</taxon>
        <taxon>Flavobacteriaceae</taxon>
        <taxon>Flavobacterium</taxon>
    </lineage>
</organism>
<sequence>MFSLKIISYTGYILLFINTIIYFIGFAGKSRAYKFFTFYLLGICAVQFIMESYATRNANNHFLSTYYLFIQYIVLSCFFYYVFEDCNKKISRVIKYITVPVLVVLAIQYIREPELYYVFNSFGFLMTAIILILYAVLYLYELISNKLPFYYITAGIFIYLIGISLIFATAAEIVSIAADVGMYIWKINSIIFIAYQLLILYEWKKTFYQKATKQRSY</sequence>
<gene>
    <name evidence="2" type="ORF">AAEO56_00555</name>
</gene>
<evidence type="ECO:0000313" key="2">
    <source>
        <dbReference type="EMBL" id="MEL1242734.1"/>
    </source>
</evidence>
<dbReference type="Proteomes" id="UP001464555">
    <property type="component" value="Unassembled WGS sequence"/>
</dbReference>
<reference evidence="2 3" key="1">
    <citation type="submission" date="2024-04" db="EMBL/GenBank/DDBJ databases">
        <title>Flavobacterium sp. DGU11 16S ribosomal RNA gene Genome sequencing and assembly.</title>
        <authorList>
            <person name="Park S."/>
        </authorList>
    </citation>
    <scope>NUCLEOTIDE SEQUENCE [LARGE SCALE GENOMIC DNA]</scope>
    <source>
        <strain evidence="2 3">DGU11</strain>
    </source>
</reference>
<evidence type="ECO:0008006" key="4">
    <source>
        <dbReference type="Google" id="ProtNLM"/>
    </source>
</evidence>
<feature type="transmembrane region" description="Helical" evidence="1">
    <location>
        <begin position="116"/>
        <end position="137"/>
    </location>
</feature>
<feature type="transmembrane region" description="Helical" evidence="1">
    <location>
        <begin position="32"/>
        <end position="50"/>
    </location>
</feature>
<dbReference type="EMBL" id="JBBYHR010000001">
    <property type="protein sequence ID" value="MEL1242734.1"/>
    <property type="molecule type" value="Genomic_DNA"/>
</dbReference>